<dbReference type="EMBL" id="OOFM01000005">
    <property type="protein sequence ID" value="SPL64774.1"/>
    <property type="molecule type" value="Genomic_DNA"/>
</dbReference>
<sequence length="810" mass="90327">MKFSFIIPVYNTGNLLKKCVASIASSISSDYEIIIIDDGSTDNSIEIIEGLAEIFPAVRLLRQANSGQGAARNAGVRAACGDYIWFVDSDDWLLDGAVLRVSKVIEANSPDVIVLNYVYAFEDGRCVPTANIAQKLLGKIIKPSTDEHVFASVSCWNTPPWRLVTKRQLLLDNDIVFAEGVFYEDHPFAIHLMFVAERVYIHPPAAYAYFQRSDSTTHANDRKAFDFLKIRQLSIALFKRFDKFDEFGELASTYVSPRNFYDAHVAEPYRQEFVERLGKLVTADDKALLEKVGDPVRIGFIRDAVAGKITKAAKPTVRRIRLLTSSEGRQRLRRGIRYRALSSLRRIFHKTKSFGLKARQAIETGHTHTKNYSLGIGSILEHARVDVRLQSEQRDYLVVGNYSLIGGQYVFERGIGTITIGDYSSVGHGTMMICTQPDGIKIGSQVLISWDVTIIDSNSHPLDPELRANDAFDWLSGVTTGHYGAFKDWHGVTSAPIIIEDRAWIGFGATIMKGVTVGQGAVIAAKSVVTKDVAPFTIVAGNPARFISYVPREAWNWEDTIAAAHGDPAMRDTLLHSYIYKDRARSLKGYRTSLEFREVAKIMTDRHAQPLDILDVGAGNGVCAAAFALEKYNVVAIEPGNGNVGGIEGIELMAADAAKIDPSIYERLHWEQADILKYKTDKRFDAVLCRQALHHFSDPYLAVQNIFSLLKPGGTALFVREHVVFDADDKRVFLENHPFQKFYGGENAYTVDEYVDFITKSGLVIEKIIKFKESPINFEPHPAGLAEELDETLIAGRPYTFIAVRPEHSI</sequence>
<keyword evidence="2" id="KW-0677">Repeat</keyword>
<dbReference type="CDD" id="cd02440">
    <property type="entry name" value="AdoMet_MTases"/>
    <property type="match status" value="1"/>
</dbReference>
<dbReference type="Proteomes" id="UP000246073">
    <property type="component" value="Unassembled WGS sequence"/>
</dbReference>
<dbReference type="InterPro" id="IPR018357">
    <property type="entry name" value="Hexapep_transf_CS"/>
</dbReference>
<proteinExistence type="predicted"/>
<dbReference type="InterPro" id="IPR011004">
    <property type="entry name" value="Trimer_LpxA-like_sf"/>
</dbReference>
<protein>
    <submittedName>
        <fullName evidence="5">Beta-1,3-glucosyltransferase</fullName>
    </submittedName>
</protein>
<evidence type="ECO:0000256" key="3">
    <source>
        <dbReference type="ARBA" id="ARBA00023315"/>
    </source>
</evidence>
<dbReference type="Gene3D" id="2.160.10.10">
    <property type="entry name" value="Hexapeptide repeat proteins"/>
    <property type="match status" value="1"/>
</dbReference>
<dbReference type="PANTHER" id="PTHR22916">
    <property type="entry name" value="GLYCOSYLTRANSFERASE"/>
    <property type="match status" value="1"/>
</dbReference>
<name>A0A2P9HKV6_9HYPH</name>
<accession>A0A2P9HKV6</accession>
<dbReference type="InterPro" id="IPR029044">
    <property type="entry name" value="Nucleotide-diphossugar_trans"/>
</dbReference>
<reference evidence="6" key="1">
    <citation type="submission" date="2017-12" db="EMBL/GenBank/DDBJ databases">
        <authorList>
            <person name="Diaz M."/>
        </authorList>
    </citation>
    <scope>NUCLEOTIDE SEQUENCE [LARGE SCALE GENOMIC DNA]</scope>
    <source>
        <strain evidence="6">FI11154</strain>
    </source>
</reference>
<dbReference type="Gene3D" id="3.90.550.10">
    <property type="entry name" value="Spore Coat Polysaccharide Biosynthesis Protein SpsA, Chain A"/>
    <property type="match status" value="1"/>
</dbReference>
<gene>
    <name evidence="5" type="ORF">OHAE_641</name>
</gene>
<evidence type="ECO:0000259" key="4">
    <source>
        <dbReference type="Pfam" id="PF00535"/>
    </source>
</evidence>
<evidence type="ECO:0000256" key="2">
    <source>
        <dbReference type="ARBA" id="ARBA00022737"/>
    </source>
</evidence>
<evidence type="ECO:0000313" key="6">
    <source>
        <dbReference type="Proteomes" id="UP000246073"/>
    </source>
</evidence>
<dbReference type="Pfam" id="PF13489">
    <property type="entry name" value="Methyltransf_23"/>
    <property type="match status" value="1"/>
</dbReference>
<dbReference type="InterPro" id="IPR029063">
    <property type="entry name" value="SAM-dependent_MTases_sf"/>
</dbReference>
<organism evidence="5 6">
    <name type="scientific">Ochrobactrum soli</name>
    <dbReference type="NCBI Taxonomy" id="2448455"/>
    <lineage>
        <taxon>Bacteria</taxon>
        <taxon>Pseudomonadati</taxon>
        <taxon>Pseudomonadota</taxon>
        <taxon>Alphaproteobacteria</taxon>
        <taxon>Hyphomicrobiales</taxon>
        <taxon>Brucellaceae</taxon>
        <taxon>Brucella/Ochrobactrum group</taxon>
        <taxon>Ochrobactrum</taxon>
    </lineage>
</organism>
<dbReference type="CDD" id="cd04647">
    <property type="entry name" value="LbH_MAT_like"/>
    <property type="match status" value="1"/>
</dbReference>
<evidence type="ECO:0000256" key="1">
    <source>
        <dbReference type="ARBA" id="ARBA00022679"/>
    </source>
</evidence>
<dbReference type="Pfam" id="PF00132">
    <property type="entry name" value="Hexapep"/>
    <property type="match status" value="1"/>
</dbReference>
<dbReference type="PANTHER" id="PTHR22916:SF3">
    <property type="entry name" value="UDP-GLCNAC:BETAGAL BETA-1,3-N-ACETYLGLUCOSAMINYLTRANSFERASE-LIKE PROTEIN 1"/>
    <property type="match status" value="1"/>
</dbReference>
<dbReference type="SUPFAM" id="SSF51161">
    <property type="entry name" value="Trimeric LpxA-like enzymes"/>
    <property type="match status" value="1"/>
</dbReference>
<dbReference type="InterPro" id="IPR001173">
    <property type="entry name" value="Glyco_trans_2-like"/>
</dbReference>
<keyword evidence="3" id="KW-0012">Acyltransferase</keyword>
<dbReference type="AlphaFoldDB" id="A0A2P9HKV6"/>
<dbReference type="InterPro" id="IPR001451">
    <property type="entry name" value="Hexapep"/>
</dbReference>
<dbReference type="Pfam" id="PF00535">
    <property type="entry name" value="Glycos_transf_2"/>
    <property type="match status" value="1"/>
</dbReference>
<dbReference type="SUPFAM" id="SSF53335">
    <property type="entry name" value="S-adenosyl-L-methionine-dependent methyltransferases"/>
    <property type="match status" value="1"/>
</dbReference>
<dbReference type="Gene3D" id="3.40.50.150">
    <property type="entry name" value="Vaccinia Virus protein VP39"/>
    <property type="match status" value="1"/>
</dbReference>
<keyword evidence="1 5" id="KW-0808">Transferase</keyword>
<dbReference type="CDD" id="cd00761">
    <property type="entry name" value="Glyco_tranf_GTA_type"/>
    <property type="match status" value="1"/>
</dbReference>
<feature type="domain" description="Glycosyltransferase 2-like" evidence="4">
    <location>
        <begin position="4"/>
        <end position="125"/>
    </location>
</feature>
<dbReference type="GO" id="GO:0016758">
    <property type="term" value="F:hexosyltransferase activity"/>
    <property type="evidence" value="ECO:0007669"/>
    <property type="project" value="UniProtKB-ARBA"/>
</dbReference>
<dbReference type="GO" id="GO:0016746">
    <property type="term" value="F:acyltransferase activity"/>
    <property type="evidence" value="ECO:0007669"/>
    <property type="project" value="UniProtKB-KW"/>
</dbReference>
<dbReference type="PROSITE" id="PS00101">
    <property type="entry name" value="HEXAPEP_TRANSFERASES"/>
    <property type="match status" value="1"/>
</dbReference>
<dbReference type="SUPFAM" id="SSF53448">
    <property type="entry name" value="Nucleotide-diphospho-sugar transferases"/>
    <property type="match status" value="1"/>
</dbReference>
<evidence type="ECO:0000313" key="5">
    <source>
        <dbReference type="EMBL" id="SPL64774.1"/>
    </source>
</evidence>